<dbReference type="PANTHER" id="PTHR30614">
    <property type="entry name" value="MEMBRANE COMPONENT OF AMINO ACID ABC TRANSPORTER"/>
    <property type="match status" value="1"/>
</dbReference>
<organism evidence="14 15">
    <name type="scientific">Oceanispirochaeta crateris</name>
    <dbReference type="NCBI Taxonomy" id="2518645"/>
    <lineage>
        <taxon>Bacteria</taxon>
        <taxon>Pseudomonadati</taxon>
        <taxon>Spirochaetota</taxon>
        <taxon>Spirochaetia</taxon>
        <taxon>Spirochaetales</taxon>
        <taxon>Spirochaetaceae</taxon>
        <taxon>Oceanispirochaeta</taxon>
    </lineage>
</organism>
<dbReference type="SUPFAM" id="SSF161098">
    <property type="entry name" value="MetI-like"/>
    <property type="match status" value="1"/>
</dbReference>
<keyword evidence="5 12" id="KW-0812">Transmembrane</keyword>
<keyword evidence="3 12" id="KW-0813">Transport</keyword>
<evidence type="ECO:0000313" key="14">
    <source>
        <dbReference type="EMBL" id="QEN08735.1"/>
    </source>
</evidence>
<keyword evidence="4" id="KW-1003">Cell membrane</keyword>
<dbReference type="KEGG" id="ock:EXM22_12320"/>
<evidence type="ECO:0000256" key="3">
    <source>
        <dbReference type="ARBA" id="ARBA00022448"/>
    </source>
</evidence>
<comment type="subunit">
    <text evidence="10">The complex is composed of two ATP-binding proteins (GltL), two transmembrane proteins (GltJ and GltK) and a solute-binding protein (GltI).</text>
</comment>
<reference evidence="14 15" key="1">
    <citation type="submission" date="2019-02" db="EMBL/GenBank/DDBJ databases">
        <title>Complete Genome Sequence and Methylome Analysis of free living Spirochaetas.</title>
        <authorList>
            <person name="Fomenkov A."/>
            <person name="Dubinina G."/>
            <person name="Leshcheva N."/>
            <person name="Mikheeva N."/>
            <person name="Grabovich M."/>
            <person name="Vincze T."/>
            <person name="Roberts R.J."/>
        </authorList>
    </citation>
    <scope>NUCLEOTIDE SEQUENCE [LARGE SCALE GENOMIC DNA]</scope>
    <source>
        <strain evidence="14 15">K2</strain>
    </source>
</reference>
<protein>
    <recommendedName>
        <fullName evidence="11">Glutamate/aspartate import permease protein GltK</fullName>
    </recommendedName>
</protein>
<evidence type="ECO:0000259" key="13">
    <source>
        <dbReference type="PROSITE" id="PS50928"/>
    </source>
</evidence>
<dbReference type="RefSeq" id="WP_149486816.1">
    <property type="nucleotide sequence ID" value="NZ_CP036150.1"/>
</dbReference>
<feature type="transmembrane region" description="Helical" evidence="12">
    <location>
        <begin position="181"/>
        <end position="204"/>
    </location>
</feature>
<dbReference type="PANTHER" id="PTHR30614:SF0">
    <property type="entry name" value="L-CYSTINE TRANSPORT SYSTEM PERMEASE PROTEIN TCYL"/>
    <property type="match status" value="1"/>
</dbReference>
<feature type="transmembrane region" description="Helical" evidence="12">
    <location>
        <begin position="51"/>
        <end position="74"/>
    </location>
</feature>
<evidence type="ECO:0000256" key="6">
    <source>
        <dbReference type="ARBA" id="ARBA00022970"/>
    </source>
</evidence>
<accession>A0A5C1QKQ3</accession>
<evidence type="ECO:0000256" key="8">
    <source>
        <dbReference type="ARBA" id="ARBA00023136"/>
    </source>
</evidence>
<dbReference type="InterPro" id="IPR035906">
    <property type="entry name" value="MetI-like_sf"/>
</dbReference>
<dbReference type="InterPro" id="IPR043429">
    <property type="entry name" value="ArtM/GltK/GlnP/TcyL/YhdX-like"/>
</dbReference>
<dbReference type="FunFam" id="1.10.3720.10:FF:000006">
    <property type="entry name" value="Glutamate/aspartate ABC transporter, permease protein GltK"/>
    <property type="match status" value="1"/>
</dbReference>
<keyword evidence="6" id="KW-0029">Amino-acid transport</keyword>
<dbReference type="Gene3D" id="1.10.3720.10">
    <property type="entry name" value="MetI-like"/>
    <property type="match status" value="1"/>
</dbReference>
<evidence type="ECO:0000256" key="5">
    <source>
        <dbReference type="ARBA" id="ARBA00022692"/>
    </source>
</evidence>
<dbReference type="NCBIfam" id="TIGR01726">
    <property type="entry name" value="HEQRo_perm_3TM"/>
    <property type="match status" value="1"/>
</dbReference>
<dbReference type="CDD" id="cd06261">
    <property type="entry name" value="TM_PBP2"/>
    <property type="match status" value="1"/>
</dbReference>
<dbReference type="InterPro" id="IPR000515">
    <property type="entry name" value="MetI-like"/>
</dbReference>
<dbReference type="OrthoDB" id="9774451at2"/>
<dbReference type="GO" id="GO:0006865">
    <property type="term" value="P:amino acid transport"/>
    <property type="evidence" value="ECO:0007669"/>
    <property type="project" value="UniProtKB-KW"/>
</dbReference>
<evidence type="ECO:0000256" key="12">
    <source>
        <dbReference type="RuleBase" id="RU363032"/>
    </source>
</evidence>
<gene>
    <name evidence="14" type="ORF">EXM22_12320</name>
</gene>
<evidence type="ECO:0000256" key="1">
    <source>
        <dbReference type="ARBA" id="ARBA00004429"/>
    </source>
</evidence>
<comment type="similarity">
    <text evidence="2">Belongs to the binding-protein-dependent transport system permease family. HisMQ subfamily.</text>
</comment>
<dbReference type="Pfam" id="PF00528">
    <property type="entry name" value="BPD_transp_1"/>
    <property type="match status" value="1"/>
</dbReference>
<proteinExistence type="inferred from homology"/>
<feature type="domain" description="ABC transmembrane type-1" evidence="13">
    <location>
        <begin position="15"/>
        <end position="204"/>
    </location>
</feature>
<dbReference type="AlphaFoldDB" id="A0A5C1QKQ3"/>
<evidence type="ECO:0000256" key="7">
    <source>
        <dbReference type="ARBA" id="ARBA00022989"/>
    </source>
</evidence>
<comment type="subcellular location">
    <subcellularLocation>
        <location evidence="1">Cell inner membrane</location>
        <topology evidence="1">Multi-pass membrane protein</topology>
    </subcellularLocation>
    <subcellularLocation>
        <location evidence="12">Cell membrane</location>
        <topology evidence="12">Multi-pass membrane protein</topology>
    </subcellularLocation>
</comment>
<evidence type="ECO:0000256" key="11">
    <source>
        <dbReference type="ARBA" id="ARBA00073645"/>
    </source>
</evidence>
<sequence>MEYLLSSTHYILQGCSVTLKLFAITLIISIPLGFSCAMAKTSRIKGLRILMEVYTSVVRGTPLLLQIFFVYYGLPILLPGLRLERFSAAALTFVLNYGAYFTEIFRGGIQSIDKGQYEASRVLGMNYSQTMVRIILPQTVKRVLPPVANEAITLVKDTALIVVLGIGDILRNSKEIVARDFTISPFVIAACIYLILNYGVVLFFKKLEQKYAVYE</sequence>
<dbReference type="InterPro" id="IPR010065">
    <property type="entry name" value="AA_ABC_transptr_permease_3TM"/>
</dbReference>
<feature type="transmembrane region" description="Helical" evidence="12">
    <location>
        <begin position="20"/>
        <end position="39"/>
    </location>
</feature>
<evidence type="ECO:0000256" key="10">
    <source>
        <dbReference type="ARBA" id="ARBA00062718"/>
    </source>
</evidence>
<dbReference type="PROSITE" id="PS50928">
    <property type="entry name" value="ABC_TM1"/>
    <property type="match status" value="1"/>
</dbReference>
<evidence type="ECO:0000313" key="15">
    <source>
        <dbReference type="Proteomes" id="UP000324209"/>
    </source>
</evidence>
<evidence type="ECO:0000256" key="2">
    <source>
        <dbReference type="ARBA" id="ARBA00010072"/>
    </source>
</evidence>
<dbReference type="EMBL" id="CP036150">
    <property type="protein sequence ID" value="QEN08735.1"/>
    <property type="molecule type" value="Genomic_DNA"/>
</dbReference>
<keyword evidence="7 12" id="KW-1133">Transmembrane helix</keyword>
<keyword evidence="8 12" id="KW-0472">Membrane</keyword>
<dbReference type="GO" id="GO:0043190">
    <property type="term" value="C:ATP-binding cassette (ABC) transporter complex"/>
    <property type="evidence" value="ECO:0007669"/>
    <property type="project" value="InterPro"/>
</dbReference>
<keyword evidence="15" id="KW-1185">Reference proteome</keyword>
<comment type="function">
    <text evidence="9">Part of the ABC transporter complex GltIJKL involved in glutamate and aspartate uptake. Probably responsible for the translocation of the substrate across the membrane.</text>
</comment>
<name>A0A5C1QKQ3_9SPIO</name>
<dbReference type="GO" id="GO:0022857">
    <property type="term" value="F:transmembrane transporter activity"/>
    <property type="evidence" value="ECO:0007669"/>
    <property type="project" value="InterPro"/>
</dbReference>
<dbReference type="Proteomes" id="UP000324209">
    <property type="component" value="Chromosome"/>
</dbReference>
<evidence type="ECO:0000256" key="9">
    <source>
        <dbReference type="ARBA" id="ARBA00060298"/>
    </source>
</evidence>
<evidence type="ECO:0000256" key="4">
    <source>
        <dbReference type="ARBA" id="ARBA00022475"/>
    </source>
</evidence>